<evidence type="ECO:0000256" key="2">
    <source>
        <dbReference type="ARBA" id="ARBA00022516"/>
    </source>
</evidence>
<proteinExistence type="inferred from homology"/>
<dbReference type="Pfam" id="PF20791">
    <property type="entry name" value="Acyl-ACP_TE_C"/>
    <property type="match status" value="1"/>
</dbReference>
<evidence type="ECO:0000256" key="5">
    <source>
        <dbReference type="ARBA" id="ARBA00022946"/>
    </source>
</evidence>
<evidence type="ECO:0000259" key="9">
    <source>
        <dbReference type="Pfam" id="PF20791"/>
    </source>
</evidence>
<evidence type="ECO:0000256" key="7">
    <source>
        <dbReference type="ARBA" id="ARBA00023160"/>
    </source>
</evidence>
<dbReference type="RefSeq" id="WP_166929385.1">
    <property type="nucleotide sequence ID" value="NZ_BAAADD010000004.1"/>
</dbReference>
<protein>
    <submittedName>
        <fullName evidence="10">Thioesterase</fullName>
    </submittedName>
</protein>
<dbReference type="InterPro" id="IPR045023">
    <property type="entry name" value="FATA/B"/>
</dbReference>
<keyword evidence="2" id="KW-0444">Lipid biosynthesis</keyword>
<feature type="domain" description="Acyl-ACP thioesterase N-terminal hotdog" evidence="8">
    <location>
        <begin position="5"/>
        <end position="128"/>
    </location>
</feature>
<sequence>MTNPVWTQHFDVNTIVLDHQKQLSLVGLLNLLQDTAWIHAEQLGWGYDALVEKGTIWVLSRQKVVMKEWPMWQDKVTIRTWPRRSGALMALREFEIVAENKSGETRRIGECSTSWLVLDWNTRKVQKLDKIMFGVPSLSEGVLDISAERVPPRSDLGEIARFEVRNSDLDVNGHVNNTRYAQWVTDTLSLDEMKRYAIDEYEVNFLAETLVGDTVVIESETGTPDADGTLLRHYQGRKTTEEKPAFTARLKLRPR</sequence>
<reference evidence="11" key="1">
    <citation type="journal article" date="2019" name="Int. J. Syst. Evol. Microbiol.">
        <title>The Global Catalogue of Microorganisms (GCM) 10K type strain sequencing project: providing services to taxonomists for standard genome sequencing and annotation.</title>
        <authorList>
            <consortium name="The Broad Institute Genomics Platform"/>
            <consortium name="The Broad Institute Genome Sequencing Center for Infectious Disease"/>
            <person name="Wu L."/>
            <person name="Ma J."/>
        </authorList>
    </citation>
    <scope>NUCLEOTIDE SEQUENCE [LARGE SCALE GENOMIC DNA]</scope>
    <source>
        <strain evidence="11">JCM 15089</strain>
    </source>
</reference>
<evidence type="ECO:0000256" key="6">
    <source>
        <dbReference type="ARBA" id="ARBA00023098"/>
    </source>
</evidence>
<dbReference type="Gene3D" id="3.10.129.10">
    <property type="entry name" value="Hotdog Thioesterase"/>
    <property type="match status" value="2"/>
</dbReference>
<accession>A0ABP3PM29</accession>
<dbReference type="InterPro" id="IPR029069">
    <property type="entry name" value="HotDog_dom_sf"/>
</dbReference>
<keyword evidence="11" id="KW-1185">Reference proteome</keyword>
<keyword evidence="6" id="KW-0443">Lipid metabolism</keyword>
<feature type="domain" description="Acyl-ACP thioesterase-like C-terminal" evidence="9">
    <location>
        <begin position="158"/>
        <end position="221"/>
    </location>
</feature>
<name>A0ABP3PM29_9PROT</name>
<evidence type="ECO:0000256" key="4">
    <source>
        <dbReference type="ARBA" id="ARBA00022832"/>
    </source>
</evidence>
<evidence type="ECO:0000256" key="3">
    <source>
        <dbReference type="ARBA" id="ARBA00022801"/>
    </source>
</evidence>
<keyword evidence="5" id="KW-0809">Transit peptide</keyword>
<dbReference type="InterPro" id="IPR002864">
    <property type="entry name" value="Acyl-ACP_thioesterase_NHD"/>
</dbReference>
<evidence type="ECO:0000256" key="1">
    <source>
        <dbReference type="ARBA" id="ARBA00006500"/>
    </source>
</evidence>
<evidence type="ECO:0000313" key="11">
    <source>
        <dbReference type="Proteomes" id="UP001499951"/>
    </source>
</evidence>
<evidence type="ECO:0000259" key="8">
    <source>
        <dbReference type="Pfam" id="PF01643"/>
    </source>
</evidence>
<keyword evidence="4" id="KW-0276">Fatty acid metabolism</keyword>
<dbReference type="EMBL" id="BAAADD010000004">
    <property type="protein sequence ID" value="GAA0570352.1"/>
    <property type="molecule type" value="Genomic_DNA"/>
</dbReference>
<comment type="caution">
    <text evidence="10">The sequence shown here is derived from an EMBL/GenBank/DDBJ whole genome shotgun (WGS) entry which is preliminary data.</text>
</comment>
<dbReference type="Proteomes" id="UP001499951">
    <property type="component" value="Unassembled WGS sequence"/>
</dbReference>
<dbReference type="PANTHER" id="PTHR31727">
    <property type="entry name" value="OLEOYL-ACYL CARRIER PROTEIN THIOESTERASE 1, CHLOROPLASTIC"/>
    <property type="match status" value="1"/>
</dbReference>
<dbReference type="Pfam" id="PF01643">
    <property type="entry name" value="Acyl-ACP_TE"/>
    <property type="match status" value="1"/>
</dbReference>
<comment type="similarity">
    <text evidence="1">Belongs to the acyl-ACP thioesterase family.</text>
</comment>
<keyword evidence="7" id="KW-0275">Fatty acid biosynthesis</keyword>
<dbReference type="InterPro" id="IPR049427">
    <property type="entry name" value="Acyl-ACP_TE_C"/>
</dbReference>
<dbReference type="SUPFAM" id="SSF54637">
    <property type="entry name" value="Thioesterase/thiol ester dehydrase-isomerase"/>
    <property type="match status" value="2"/>
</dbReference>
<keyword evidence="3" id="KW-0378">Hydrolase</keyword>
<gene>
    <name evidence="10" type="ORF">GCM10008942_18960</name>
</gene>
<organism evidence="10 11">
    <name type="scientific">Rhizomicrobium electricum</name>
    <dbReference type="NCBI Taxonomy" id="480070"/>
    <lineage>
        <taxon>Bacteria</taxon>
        <taxon>Pseudomonadati</taxon>
        <taxon>Pseudomonadota</taxon>
        <taxon>Alphaproteobacteria</taxon>
        <taxon>Micropepsales</taxon>
        <taxon>Micropepsaceae</taxon>
        <taxon>Rhizomicrobium</taxon>
    </lineage>
</organism>
<dbReference type="PANTHER" id="PTHR31727:SF6">
    <property type="entry name" value="OLEOYL-ACYL CARRIER PROTEIN THIOESTERASE 1, CHLOROPLASTIC"/>
    <property type="match status" value="1"/>
</dbReference>
<evidence type="ECO:0000313" key="10">
    <source>
        <dbReference type="EMBL" id="GAA0570352.1"/>
    </source>
</evidence>